<evidence type="ECO:0000256" key="1">
    <source>
        <dbReference type="ARBA" id="ARBA00004114"/>
    </source>
</evidence>
<feature type="region of interest" description="Disordered" evidence="8">
    <location>
        <begin position="592"/>
        <end position="711"/>
    </location>
</feature>
<name>A0A6S7FNS6_PARCT</name>
<evidence type="ECO:0000256" key="8">
    <source>
        <dbReference type="SAM" id="MobiDB-lite"/>
    </source>
</evidence>
<dbReference type="Pfam" id="PF00134">
    <property type="entry name" value="Cyclin_N"/>
    <property type="match status" value="1"/>
</dbReference>
<keyword evidence="4" id="KW-0963">Cytoplasm</keyword>
<dbReference type="InterPro" id="IPR039361">
    <property type="entry name" value="Cyclin"/>
</dbReference>
<dbReference type="InterPro" id="IPR011990">
    <property type="entry name" value="TPR-like_helical_dom_sf"/>
</dbReference>
<accession>A0A6S7FNS6</accession>
<organism evidence="9 10">
    <name type="scientific">Paramuricea clavata</name>
    <name type="common">Red gorgonian</name>
    <name type="synonym">Violescent sea-whip</name>
    <dbReference type="NCBI Taxonomy" id="317549"/>
    <lineage>
        <taxon>Eukaryota</taxon>
        <taxon>Metazoa</taxon>
        <taxon>Cnidaria</taxon>
        <taxon>Anthozoa</taxon>
        <taxon>Octocorallia</taxon>
        <taxon>Malacalcyonacea</taxon>
        <taxon>Plexauridae</taxon>
        <taxon>Paramuricea</taxon>
    </lineage>
</organism>
<evidence type="ECO:0000256" key="2">
    <source>
        <dbReference type="ARBA" id="ARBA00004556"/>
    </source>
</evidence>
<evidence type="ECO:0000256" key="7">
    <source>
        <dbReference type="RuleBase" id="RU000383"/>
    </source>
</evidence>
<reference evidence="9" key="1">
    <citation type="submission" date="2020-04" db="EMBL/GenBank/DDBJ databases">
        <authorList>
            <person name="Alioto T."/>
            <person name="Alioto T."/>
            <person name="Gomez Garrido J."/>
        </authorList>
    </citation>
    <scope>NUCLEOTIDE SEQUENCE</scope>
    <source>
        <strain evidence="9">A484AB</strain>
    </source>
</reference>
<dbReference type="SUPFAM" id="SSF81383">
    <property type="entry name" value="F-box domain"/>
    <property type="match status" value="1"/>
</dbReference>
<dbReference type="GO" id="GO:0005814">
    <property type="term" value="C:centriole"/>
    <property type="evidence" value="ECO:0007669"/>
    <property type="project" value="UniProtKB-SubCell"/>
</dbReference>
<evidence type="ECO:0000313" key="10">
    <source>
        <dbReference type="Proteomes" id="UP001152795"/>
    </source>
</evidence>
<feature type="compositionally biased region" description="Polar residues" evidence="8">
    <location>
        <begin position="679"/>
        <end position="688"/>
    </location>
</feature>
<evidence type="ECO:0000313" key="9">
    <source>
        <dbReference type="EMBL" id="CAB3979247.1"/>
    </source>
</evidence>
<dbReference type="CDD" id="cd20521">
    <property type="entry name" value="CYCLIN_CCNF_rpt1"/>
    <property type="match status" value="1"/>
</dbReference>
<dbReference type="Gene3D" id="1.25.40.10">
    <property type="entry name" value="Tetratricopeptide repeat domain"/>
    <property type="match status" value="1"/>
</dbReference>
<comment type="caution">
    <text evidence="9">The sequence shown here is derived from an EMBL/GenBank/DDBJ whole genome shotgun (WGS) entry which is preliminary data.</text>
</comment>
<feature type="compositionally biased region" description="Polar residues" evidence="8">
    <location>
        <begin position="618"/>
        <end position="648"/>
    </location>
</feature>
<dbReference type="SMART" id="SM00256">
    <property type="entry name" value="FBOX"/>
    <property type="match status" value="1"/>
</dbReference>
<dbReference type="InterPro" id="IPR004367">
    <property type="entry name" value="Cyclin_C-dom"/>
</dbReference>
<proteinExistence type="inferred from homology"/>
<dbReference type="GO" id="GO:0048471">
    <property type="term" value="C:perinuclear region of cytoplasm"/>
    <property type="evidence" value="ECO:0007669"/>
    <property type="project" value="UniProtKB-SubCell"/>
</dbReference>
<protein>
    <recommendedName>
        <fullName evidence="3">Cyclin-F</fullName>
    </recommendedName>
</protein>
<dbReference type="InterPro" id="IPR001810">
    <property type="entry name" value="F-box_dom"/>
</dbReference>
<dbReference type="SUPFAM" id="SSF47954">
    <property type="entry name" value="Cyclin-like"/>
    <property type="match status" value="2"/>
</dbReference>
<dbReference type="SMART" id="SM00385">
    <property type="entry name" value="CYCLIN"/>
    <property type="match status" value="2"/>
</dbReference>
<dbReference type="OrthoDB" id="5590282at2759"/>
<dbReference type="InterPro" id="IPR036915">
    <property type="entry name" value="Cyclin-like_sf"/>
</dbReference>
<comment type="subcellular location">
    <subcellularLocation>
        <location evidence="1">Cytoplasm</location>
        <location evidence="1">Cytoskeleton</location>
        <location evidence="1">Microtubule organizing center</location>
        <location evidence="1">Centrosome</location>
        <location evidence="1">Centriole</location>
    </subcellularLocation>
    <subcellularLocation>
        <location evidence="2">Cytoplasm</location>
        <location evidence="2">Perinuclear region</location>
    </subcellularLocation>
</comment>
<dbReference type="InterPro" id="IPR036047">
    <property type="entry name" value="F-box-like_dom_sf"/>
</dbReference>
<dbReference type="EMBL" id="CACRXK020000180">
    <property type="protein sequence ID" value="CAB3979247.1"/>
    <property type="molecule type" value="Genomic_DNA"/>
</dbReference>
<feature type="compositionally biased region" description="Polar residues" evidence="8">
    <location>
        <begin position="700"/>
        <end position="711"/>
    </location>
</feature>
<dbReference type="PROSITE" id="PS50181">
    <property type="entry name" value="FBOX"/>
    <property type="match status" value="1"/>
</dbReference>
<dbReference type="Gene3D" id="1.20.1280.50">
    <property type="match status" value="1"/>
</dbReference>
<dbReference type="InterPro" id="IPR013763">
    <property type="entry name" value="Cyclin-like_dom"/>
</dbReference>
<keyword evidence="10" id="KW-1185">Reference proteome</keyword>
<comment type="similarity">
    <text evidence="7">Belongs to the cyclin family.</text>
</comment>
<dbReference type="Proteomes" id="UP001152795">
    <property type="component" value="Unassembled WGS sequence"/>
</dbReference>
<dbReference type="Gene3D" id="1.10.472.10">
    <property type="entry name" value="Cyclin-like"/>
    <property type="match status" value="2"/>
</dbReference>
<evidence type="ECO:0000256" key="5">
    <source>
        <dbReference type="ARBA" id="ARBA00023127"/>
    </source>
</evidence>
<dbReference type="InterPro" id="IPR006671">
    <property type="entry name" value="Cyclin_N"/>
</dbReference>
<dbReference type="Pfam" id="PF12937">
    <property type="entry name" value="F-box-like"/>
    <property type="match status" value="1"/>
</dbReference>
<dbReference type="FunFam" id="1.10.472.10:FF:000038">
    <property type="entry name" value="Cyclin F"/>
    <property type="match status" value="1"/>
</dbReference>
<dbReference type="Pfam" id="PF02984">
    <property type="entry name" value="Cyclin_C"/>
    <property type="match status" value="1"/>
</dbReference>
<gene>
    <name evidence="9" type="ORF">PACLA_8A009963</name>
</gene>
<keyword evidence="5 7" id="KW-0195">Cyclin</keyword>
<evidence type="ECO:0000256" key="3">
    <source>
        <dbReference type="ARBA" id="ARBA00019493"/>
    </source>
</evidence>
<evidence type="ECO:0000256" key="4">
    <source>
        <dbReference type="ARBA" id="ARBA00022490"/>
    </source>
</evidence>
<dbReference type="AlphaFoldDB" id="A0A6S7FNS6"/>
<evidence type="ECO:0000256" key="6">
    <source>
        <dbReference type="ARBA" id="ARBA00023212"/>
    </source>
</evidence>
<dbReference type="SMART" id="SM01332">
    <property type="entry name" value="Cyclin_C"/>
    <property type="match status" value="1"/>
</dbReference>
<keyword evidence="6" id="KW-0206">Cytoskeleton</keyword>
<dbReference type="PANTHER" id="PTHR10177">
    <property type="entry name" value="CYCLINS"/>
    <property type="match status" value="1"/>
</dbReference>
<sequence>MGYTKRYVGVRRCYRKAFVHLPDDVLLLVLQYLSVKDLYKMRLVCRRFNSSIVSTPSLFIHTSFAGIWPSPNNFPIFLKATSVGNIEAVIKLGISYLYNEGVSTNYSKKISSSANEQNARNATEYFCQAENITSQTVAFIWTFIRPPWAPGIMCCKRHVFNGIRKYCEDREDASPSLLYSVGKILSLLQNADGEPDCKAKARYWLEKAALRGSSFAKFELWKMNNKLNTEPAVNLRQLRDLRECLQQNKEAQLELAMNYAAGNIGNLDQATAAAYVRQFMATSSPCRIRGIFKFQHEVTRVMRYILVDWLVEVCTMKNFSSHVLHAAVSYVDIYLLRRKGNRGQLQLLGIGCLLIASRFFERNIVTIRESSWLTDNTYSYEQVVRMIGEIMSCLRGETQVLTVPNYVRLCSELMKVERKTEDLASYIADMSLLRVGSGKFSCAVMGFSCALLAQLICFPEMVWCPSLEIYLPFDRNTIVACMYYLVEACLAQDCPIDKQNGRLKAVKERYESPNFSNVSKLKMPPKDEMKDLIIHFRLFNETADTVADETTLNTTACSIASSGYDGDEEDLGEMMDSDDDEVMAWYDDGLDGIENVASPKETPKNTPDGANTEHIERSTPSFLSPSWFQDVDQSGLTNNRSVSLSGDSSRGGHAVPRAYNSVSTPASMHRRPLMDVNNRPHSSGNSGTRKAHAQFRPIDNTPTSENMDMNY</sequence>